<dbReference type="CDD" id="cd02440">
    <property type="entry name" value="AdoMet_MTases"/>
    <property type="match status" value="1"/>
</dbReference>
<dbReference type="Pfam" id="PF05175">
    <property type="entry name" value="MTS"/>
    <property type="match status" value="1"/>
</dbReference>
<dbReference type="InterPro" id="IPR029063">
    <property type="entry name" value="SAM-dependent_MTases_sf"/>
</dbReference>
<dbReference type="GO" id="GO:0036009">
    <property type="term" value="F:protein-glutamine N-methyltransferase activity"/>
    <property type="evidence" value="ECO:0007669"/>
    <property type="project" value="TreeGrafter"/>
</dbReference>
<evidence type="ECO:0000313" key="5">
    <source>
        <dbReference type="Proteomes" id="UP000503640"/>
    </source>
</evidence>
<dbReference type="Proteomes" id="UP000503640">
    <property type="component" value="Unassembled WGS sequence"/>
</dbReference>
<dbReference type="InterPro" id="IPR050320">
    <property type="entry name" value="N5-glutamine_MTase"/>
</dbReference>
<accession>A0A7I9VRJ6</accession>
<feature type="domain" description="Methyltransferase small" evidence="3">
    <location>
        <begin position="190"/>
        <end position="315"/>
    </location>
</feature>
<comment type="caution">
    <text evidence="4">The sequence shown here is derived from an EMBL/GenBank/DDBJ whole genome shotgun (WGS) entry which is preliminary data.</text>
</comment>
<dbReference type="RefSeq" id="WP_176068207.1">
    <property type="nucleotide sequence ID" value="NZ_BJTG01000010.1"/>
</dbReference>
<gene>
    <name evidence="4" type="ORF">AMYX_38050</name>
</gene>
<sequence>MAIGTHPELVYRAGGAERRAAWWSEGTPPPGRLAAADDRTTAGAALRLAAGGTGLVYGGDWHNGRQLLAAMGRRLRAPPPAGPGAAALYRAERERRRLEHEVLSRLCVPLGPGWSSPLRRAPPLEAPLAAAFGAPPDAPALMPLRELLGAVGAYEWLRRGVPVPALGGAVHPAYGVFAPVRGEYVELVARALSRRGPLRGATAFDVGTGTGVLAGLLARAGARVVATDLDPRAVACARDNARRLGVAAAVEVIEADLYPAGRAELVVANPPWLPGAPQGALDRAIYDPGGEVLARLLAGLPEHLAPGGEGWLVLSDLAERLGLRAEGELAGHFERAGLKVAFTLEARPTHPRARGGEDALARARAEERTVLYGLRA</sequence>
<dbReference type="AlphaFoldDB" id="A0A7I9VRJ6"/>
<dbReference type="PANTHER" id="PTHR18895:SF74">
    <property type="entry name" value="MTRF1L RELEASE FACTOR GLUTAMINE METHYLTRANSFERASE"/>
    <property type="match status" value="1"/>
</dbReference>
<keyword evidence="5" id="KW-1185">Reference proteome</keyword>
<evidence type="ECO:0000256" key="1">
    <source>
        <dbReference type="ARBA" id="ARBA00022603"/>
    </source>
</evidence>
<name>A0A7I9VRJ6_9BACT</name>
<dbReference type="InterPro" id="IPR007848">
    <property type="entry name" value="Small_mtfrase_dom"/>
</dbReference>
<proteinExistence type="predicted"/>
<evidence type="ECO:0000259" key="3">
    <source>
        <dbReference type="Pfam" id="PF05175"/>
    </source>
</evidence>
<evidence type="ECO:0000313" key="4">
    <source>
        <dbReference type="EMBL" id="GEJ59064.1"/>
    </source>
</evidence>
<protein>
    <recommendedName>
        <fullName evidence="3">Methyltransferase small domain-containing protein</fullName>
    </recommendedName>
</protein>
<keyword evidence="1" id="KW-0489">Methyltransferase</keyword>
<evidence type="ECO:0000256" key="2">
    <source>
        <dbReference type="ARBA" id="ARBA00022691"/>
    </source>
</evidence>
<dbReference type="EMBL" id="BJTG01000010">
    <property type="protein sequence ID" value="GEJ59064.1"/>
    <property type="molecule type" value="Genomic_DNA"/>
</dbReference>
<dbReference type="SUPFAM" id="SSF53335">
    <property type="entry name" value="S-adenosyl-L-methionine-dependent methyltransferases"/>
    <property type="match status" value="1"/>
</dbReference>
<keyword evidence="1" id="KW-0808">Transferase</keyword>
<organism evidence="4 5">
    <name type="scientific">Anaeromyxobacter diazotrophicus</name>
    <dbReference type="NCBI Taxonomy" id="2590199"/>
    <lineage>
        <taxon>Bacteria</taxon>
        <taxon>Pseudomonadati</taxon>
        <taxon>Myxococcota</taxon>
        <taxon>Myxococcia</taxon>
        <taxon>Myxococcales</taxon>
        <taxon>Cystobacterineae</taxon>
        <taxon>Anaeromyxobacteraceae</taxon>
        <taxon>Anaeromyxobacter</taxon>
    </lineage>
</organism>
<dbReference type="GO" id="GO:0032259">
    <property type="term" value="P:methylation"/>
    <property type="evidence" value="ECO:0007669"/>
    <property type="project" value="UniProtKB-KW"/>
</dbReference>
<dbReference type="Gene3D" id="3.40.50.150">
    <property type="entry name" value="Vaccinia Virus protein VP39"/>
    <property type="match status" value="1"/>
</dbReference>
<keyword evidence="2" id="KW-0949">S-adenosyl-L-methionine</keyword>
<reference evidence="5" key="1">
    <citation type="journal article" date="2020" name="Appl. Environ. Microbiol.">
        <title>Diazotrophic Anaeromyxobacter Isolates from Soils.</title>
        <authorList>
            <person name="Masuda Y."/>
            <person name="Yamanaka H."/>
            <person name="Xu Z.X."/>
            <person name="Shiratori Y."/>
            <person name="Aono T."/>
            <person name="Amachi S."/>
            <person name="Senoo K."/>
            <person name="Itoh H."/>
        </authorList>
    </citation>
    <scope>NUCLEOTIDE SEQUENCE [LARGE SCALE GENOMIC DNA]</scope>
    <source>
        <strain evidence="5">R267</strain>
    </source>
</reference>
<dbReference type="PANTHER" id="PTHR18895">
    <property type="entry name" value="HEMK METHYLTRANSFERASE"/>
    <property type="match status" value="1"/>
</dbReference>